<dbReference type="SMART" id="SM00327">
    <property type="entry name" value="VWA"/>
    <property type="match status" value="1"/>
</dbReference>
<evidence type="ECO:0000256" key="2">
    <source>
        <dbReference type="SAM" id="SignalP"/>
    </source>
</evidence>
<dbReference type="Pfam" id="PF00092">
    <property type="entry name" value="VWA"/>
    <property type="match status" value="1"/>
</dbReference>
<protein>
    <recommendedName>
        <fullName evidence="3">VWFA domain-containing protein</fullName>
    </recommendedName>
</protein>
<dbReference type="PROSITE" id="PS51257">
    <property type="entry name" value="PROKAR_LIPOPROTEIN"/>
    <property type="match status" value="1"/>
</dbReference>
<dbReference type="AlphaFoldDB" id="A0A8J3KSK9"/>
<keyword evidence="2" id="KW-0732">Signal</keyword>
<dbReference type="InterPro" id="IPR022156">
    <property type="entry name" value="Uncharacterised_YfbK_N"/>
</dbReference>
<dbReference type="Pfam" id="PF12450">
    <property type="entry name" value="vWF_A"/>
    <property type="match status" value="1"/>
</dbReference>
<dbReference type="PANTHER" id="PTHR10338:SF108">
    <property type="entry name" value="INTER-ALPHA-TRYPSIN INHIBITOR HEAVY CHAIN H4-LIKE PROTEIN"/>
    <property type="match status" value="1"/>
</dbReference>
<feature type="domain" description="VWFA" evidence="3">
    <location>
        <begin position="143"/>
        <end position="316"/>
    </location>
</feature>
<evidence type="ECO:0000313" key="5">
    <source>
        <dbReference type="Proteomes" id="UP000659904"/>
    </source>
</evidence>
<dbReference type="Gene3D" id="3.40.50.410">
    <property type="entry name" value="von Willebrand factor, type A domain"/>
    <property type="match status" value="1"/>
</dbReference>
<dbReference type="PROSITE" id="PS50234">
    <property type="entry name" value="VWFA"/>
    <property type="match status" value="1"/>
</dbReference>
<dbReference type="InterPro" id="IPR021908">
    <property type="entry name" value="YfbK_C"/>
</dbReference>
<dbReference type="Pfam" id="PF12034">
    <property type="entry name" value="YfbK_C"/>
    <property type="match status" value="1"/>
</dbReference>
<dbReference type="InterPro" id="IPR036465">
    <property type="entry name" value="vWFA_dom_sf"/>
</dbReference>
<evidence type="ECO:0000256" key="1">
    <source>
        <dbReference type="SAM" id="MobiDB-lite"/>
    </source>
</evidence>
<dbReference type="Proteomes" id="UP000659904">
    <property type="component" value="Unassembled WGS sequence"/>
</dbReference>
<dbReference type="RefSeq" id="WP_120317649.1">
    <property type="nucleotide sequence ID" value="NZ_BONH01000037.1"/>
</dbReference>
<feature type="chain" id="PRO_5038776408" description="VWFA domain-containing protein" evidence="2">
    <location>
        <begin position="18"/>
        <end position="483"/>
    </location>
</feature>
<dbReference type="InterPro" id="IPR002035">
    <property type="entry name" value="VWF_A"/>
</dbReference>
<dbReference type="PANTHER" id="PTHR10338">
    <property type="entry name" value="INTER-ALPHA-TRYPSIN INHIBITOR HEAVY CHAIN FAMILY MEMBER"/>
    <property type="match status" value="1"/>
</dbReference>
<gene>
    <name evidence="4" type="ORF">Cci01nite_63030</name>
</gene>
<evidence type="ECO:0000259" key="3">
    <source>
        <dbReference type="PROSITE" id="PS50234"/>
    </source>
</evidence>
<reference evidence="4 5" key="1">
    <citation type="submission" date="2021-01" db="EMBL/GenBank/DDBJ databases">
        <title>Whole genome shotgun sequence of Catellatospora citrea NBRC 14495.</title>
        <authorList>
            <person name="Komaki H."/>
            <person name="Tamura T."/>
        </authorList>
    </citation>
    <scope>NUCLEOTIDE SEQUENCE [LARGE SCALE GENOMIC DNA]</scope>
    <source>
        <strain evidence="4 5">NBRC 14495</strain>
    </source>
</reference>
<keyword evidence="5" id="KW-1185">Reference proteome</keyword>
<comment type="caution">
    <text evidence="4">The sequence shown here is derived from an EMBL/GenBank/DDBJ whole genome shotgun (WGS) entry which is preliminary data.</text>
</comment>
<dbReference type="InterPro" id="IPR050934">
    <property type="entry name" value="ITIH"/>
</dbReference>
<feature type="region of interest" description="Disordered" evidence="1">
    <location>
        <begin position="21"/>
        <end position="51"/>
    </location>
</feature>
<dbReference type="EMBL" id="BONH01000037">
    <property type="protein sequence ID" value="GIG01210.1"/>
    <property type="molecule type" value="Genomic_DNA"/>
</dbReference>
<name>A0A8J3KSK9_9ACTN</name>
<feature type="signal peptide" evidence="2">
    <location>
        <begin position="1"/>
        <end position="17"/>
    </location>
</feature>
<evidence type="ECO:0000313" key="4">
    <source>
        <dbReference type="EMBL" id="GIG01210.1"/>
    </source>
</evidence>
<accession>A0A8J3KSK9</accession>
<organism evidence="4 5">
    <name type="scientific">Catellatospora citrea</name>
    <dbReference type="NCBI Taxonomy" id="53366"/>
    <lineage>
        <taxon>Bacteria</taxon>
        <taxon>Bacillati</taxon>
        <taxon>Actinomycetota</taxon>
        <taxon>Actinomycetes</taxon>
        <taxon>Micromonosporales</taxon>
        <taxon>Micromonosporaceae</taxon>
        <taxon>Catellatospora</taxon>
    </lineage>
</organism>
<dbReference type="SUPFAM" id="SSF53300">
    <property type="entry name" value="vWA-like"/>
    <property type="match status" value="1"/>
</dbReference>
<proteinExistence type="predicted"/>
<sequence>MRLKSAAVVFCTLIALAGCGSDRAPDSAPRPPGNADGAQNETGPQRPSRDDLSTFALDVDTASYGYAAGRLRDGRRPAPDTVRPEEFVNSFDQHYPQPKGDGFAVHVDGSRLPASHEASRETRLLRVGLQTRGEDSEQRKNAALTFVIDVSGSMDDPDRLGLVQDALHTLVDQLRPTDAVAIVTFNDRARVVREMTRVAEKQRLHAAIDSLRAGGSTNLGDGLVTGYETARDGFREGFSNRVILLSDGLANTGTTDADRMLRQVREEADKEIALLGVGVGSDYGDDLMERLADRGDGFVVYVSERRQARDVFVHKLPATLALRAMDAKAQVQFDTKTVLSYELIGYENRQVADENFRNDHVDGGEVGPGHSVTALYLVRLKPEASGRVAEVRVRWLDPSTKQPSETYESIAVGDLSGDFTGADVRLRVCYAAAFFAVALRGGEGAGAVRLTDLATIADQAAARLDERPVDDLAELIRTAQRLS</sequence>